<protein>
    <submittedName>
        <fullName evidence="3">Flp pilus assembly protein CpaB</fullName>
    </submittedName>
</protein>
<dbReference type="InterPro" id="IPR017592">
    <property type="entry name" value="Pilus_assmbl_Flp-typ_CpaB"/>
</dbReference>
<keyword evidence="1" id="KW-0732">Signal</keyword>
<feature type="chain" id="PRO_5042995730" evidence="1">
    <location>
        <begin position="23"/>
        <end position="263"/>
    </location>
</feature>
<evidence type="ECO:0000259" key="2">
    <source>
        <dbReference type="Pfam" id="PF16976"/>
    </source>
</evidence>
<feature type="signal peptide" evidence="1">
    <location>
        <begin position="1"/>
        <end position="22"/>
    </location>
</feature>
<evidence type="ECO:0000313" key="4">
    <source>
        <dbReference type="Proteomes" id="UP000576645"/>
    </source>
</evidence>
<gene>
    <name evidence="3" type="primary">cpaB</name>
    <name evidence="3" type="ORF">F0238_16150</name>
</gene>
<evidence type="ECO:0000256" key="1">
    <source>
        <dbReference type="SAM" id="SignalP"/>
    </source>
</evidence>
<feature type="domain" description="Flp pilus assembly protein RcpC/CpaB" evidence="2">
    <location>
        <begin position="117"/>
        <end position="225"/>
    </location>
</feature>
<proteinExistence type="predicted"/>
<dbReference type="InterPro" id="IPR031571">
    <property type="entry name" value="RcpC_dom"/>
</dbReference>
<dbReference type="AlphaFoldDB" id="A0AAP7DEI9"/>
<sequence>MKNKVIISLASFSILVGAYGLSAVLSPKPTDATEVVPTRYVKLWELKEPAKAKQELTREQLSVRRMKENEANELGYVDDVSLSIVPGMLFRSNMAEGTLVTADDFIRPDDADYVDFILAEGKMPYRLTVVTENIVGTAIESGDLIDILAFTGLNGEDAYQEVALASKPVKGAISVTPIFAAIKVLRVETEVKKDDTQPQATTFILEMDRKQAVTLTLAKRIATLEIQKSIGQFDMSEYQADAGDILHDFDSIVELRADKTTIN</sequence>
<dbReference type="NCBIfam" id="TIGR03177">
    <property type="entry name" value="pilus_cpaB"/>
    <property type="match status" value="1"/>
</dbReference>
<dbReference type="Pfam" id="PF16976">
    <property type="entry name" value="RcpC"/>
    <property type="match status" value="1"/>
</dbReference>
<dbReference type="Proteomes" id="UP000576645">
    <property type="component" value="Unassembled WGS sequence"/>
</dbReference>
<dbReference type="RefSeq" id="WP_006958380.1">
    <property type="nucleotide sequence ID" value="NZ_CP156658.1"/>
</dbReference>
<name>A0AAP7DEI9_9VIBR</name>
<organism evidence="3 4">
    <name type="scientific">Vibrio coralliilyticus</name>
    <dbReference type="NCBI Taxonomy" id="190893"/>
    <lineage>
        <taxon>Bacteria</taxon>
        <taxon>Pseudomonadati</taxon>
        <taxon>Pseudomonadota</taxon>
        <taxon>Gammaproteobacteria</taxon>
        <taxon>Vibrionales</taxon>
        <taxon>Vibrionaceae</taxon>
        <taxon>Vibrio</taxon>
    </lineage>
</organism>
<comment type="caution">
    <text evidence="3">The sequence shown here is derived from an EMBL/GenBank/DDBJ whole genome shotgun (WGS) entry which is preliminary data.</text>
</comment>
<dbReference type="EMBL" id="VTXP01000008">
    <property type="protein sequence ID" value="NOJ24266.1"/>
    <property type="molecule type" value="Genomic_DNA"/>
</dbReference>
<evidence type="ECO:0000313" key="3">
    <source>
        <dbReference type="EMBL" id="NOJ24266.1"/>
    </source>
</evidence>
<reference evidence="3 4" key="1">
    <citation type="submission" date="2019-09" db="EMBL/GenBank/DDBJ databases">
        <title>Draft genome sequencing and comparative genomics of hatchery-associated Vibrios.</title>
        <authorList>
            <person name="Kehlet-Delgado H."/>
            <person name="Mueller R.S."/>
        </authorList>
    </citation>
    <scope>NUCLEOTIDE SEQUENCE [LARGE SCALE GENOMIC DNA]</scope>
    <source>
        <strain evidence="3 4">09-121-3</strain>
    </source>
</reference>
<accession>A0AAP7DEI9</accession>